<protein>
    <submittedName>
        <fullName evidence="2">Uncharacterized protein</fullName>
    </submittedName>
</protein>
<sequence length="248" mass="27328">MEELIEASHQYVNHPDPIEREAHIQRVLETNAQGIMEETAARIIVSATTQSPAQQLICFQPEGRIYRSTGQEISFSNGAERESASMVPSENVTLRSARPPRTKKNSGASRCLMGANLRKHNLTLMQRSPATRQQAEDNQLSTPANGSRLRHGRRPTDTSSQNNVPVDQESGGGGLALFWSQEVTVSILAQSHNYLDTLVTFKGLSATFSTSLLTRCLNKLTTTEQRCLNAEQANEVYILPFNFSGNGV</sequence>
<reference evidence="2" key="1">
    <citation type="submission" date="2019-12" db="EMBL/GenBank/DDBJ databases">
        <title>Genome sequencing and annotation of Brassica cretica.</title>
        <authorList>
            <person name="Studholme D.J."/>
            <person name="Sarris P."/>
        </authorList>
    </citation>
    <scope>NUCLEOTIDE SEQUENCE</scope>
    <source>
        <strain evidence="2">PFS-109/04</strain>
        <tissue evidence="2">Leaf</tissue>
    </source>
</reference>
<evidence type="ECO:0000313" key="3">
    <source>
        <dbReference type="Proteomes" id="UP000712600"/>
    </source>
</evidence>
<comment type="caution">
    <text evidence="2">The sequence shown here is derived from an EMBL/GenBank/DDBJ whole genome shotgun (WGS) entry which is preliminary data.</text>
</comment>
<organism evidence="2 3">
    <name type="scientific">Brassica cretica</name>
    <name type="common">Mustard</name>
    <dbReference type="NCBI Taxonomy" id="69181"/>
    <lineage>
        <taxon>Eukaryota</taxon>
        <taxon>Viridiplantae</taxon>
        <taxon>Streptophyta</taxon>
        <taxon>Embryophyta</taxon>
        <taxon>Tracheophyta</taxon>
        <taxon>Spermatophyta</taxon>
        <taxon>Magnoliopsida</taxon>
        <taxon>eudicotyledons</taxon>
        <taxon>Gunneridae</taxon>
        <taxon>Pentapetalae</taxon>
        <taxon>rosids</taxon>
        <taxon>malvids</taxon>
        <taxon>Brassicales</taxon>
        <taxon>Brassicaceae</taxon>
        <taxon>Brassiceae</taxon>
        <taxon>Brassica</taxon>
    </lineage>
</organism>
<gene>
    <name evidence="2" type="ORF">F2Q69_00061054</name>
</gene>
<feature type="region of interest" description="Disordered" evidence="1">
    <location>
        <begin position="77"/>
        <end position="112"/>
    </location>
</feature>
<feature type="region of interest" description="Disordered" evidence="1">
    <location>
        <begin position="128"/>
        <end position="167"/>
    </location>
</feature>
<evidence type="ECO:0000256" key="1">
    <source>
        <dbReference type="SAM" id="MobiDB-lite"/>
    </source>
</evidence>
<name>A0A8S9RRD0_BRACR</name>
<evidence type="ECO:0000313" key="2">
    <source>
        <dbReference type="EMBL" id="KAF3575131.1"/>
    </source>
</evidence>
<feature type="compositionally biased region" description="Polar residues" evidence="1">
    <location>
        <begin position="128"/>
        <end position="145"/>
    </location>
</feature>
<dbReference type="EMBL" id="QGKX02000095">
    <property type="protein sequence ID" value="KAF3575131.1"/>
    <property type="molecule type" value="Genomic_DNA"/>
</dbReference>
<accession>A0A8S9RRD0</accession>
<proteinExistence type="predicted"/>
<dbReference type="AlphaFoldDB" id="A0A8S9RRD0"/>
<dbReference type="Proteomes" id="UP000712600">
    <property type="component" value="Unassembled WGS sequence"/>
</dbReference>